<dbReference type="EMBL" id="JACKWZ010000001">
    <property type="protein sequence ID" value="KAF9424848.1"/>
    <property type="molecule type" value="Genomic_DNA"/>
</dbReference>
<feature type="compositionally biased region" description="Basic and acidic residues" evidence="1">
    <location>
        <begin position="219"/>
        <end position="228"/>
    </location>
</feature>
<feature type="compositionally biased region" description="Polar residues" evidence="1">
    <location>
        <begin position="8"/>
        <end position="18"/>
    </location>
</feature>
<accession>A0A835GVA6</accession>
<gene>
    <name evidence="2" type="ORF">HW555_000149</name>
</gene>
<feature type="region of interest" description="Disordered" evidence="1">
    <location>
        <begin position="210"/>
        <end position="237"/>
    </location>
</feature>
<proteinExistence type="predicted"/>
<protein>
    <submittedName>
        <fullName evidence="2">Uncharacterized protein</fullName>
    </submittedName>
</protein>
<dbReference type="AlphaFoldDB" id="A0A835GVA6"/>
<dbReference type="Proteomes" id="UP000648187">
    <property type="component" value="Unassembled WGS sequence"/>
</dbReference>
<evidence type="ECO:0000313" key="3">
    <source>
        <dbReference type="Proteomes" id="UP000648187"/>
    </source>
</evidence>
<keyword evidence="3" id="KW-1185">Reference proteome</keyword>
<evidence type="ECO:0000313" key="2">
    <source>
        <dbReference type="EMBL" id="KAF9424848.1"/>
    </source>
</evidence>
<organism evidence="2 3">
    <name type="scientific">Spodoptera exigua</name>
    <name type="common">Beet armyworm</name>
    <name type="synonym">Noctua fulgens</name>
    <dbReference type="NCBI Taxonomy" id="7107"/>
    <lineage>
        <taxon>Eukaryota</taxon>
        <taxon>Metazoa</taxon>
        <taxon>Ecdysozoa</taxon>
        <taxon>Arthropoda</taxon>
        <taxon>Hexapoda</taxon>
        <taxon>Insecta</taxon>
        <taxon>Pterygota</taxon>
        <taxon>Neoptera</taxon>
        <taxon>Endopterygota</taxon>
        <taxon>Lepidoptera</taxon>
        <taxon>Glossata</taxon>
        <taxon>Ditrysia</taxon>
        <taxon>Noctuoidea</taxon>
        <taxon>Noctuidae</taxon>
        <taxon>Amphipyrinae</taxon>
        <taxon>Spodoptera</taxon>
    </lineage>
</organism>
<feature type="compositionally biased region" description="Polar residues" evidence="1">
    <location>
        <begin position="53"/>
        <end position="67"/>
    </location>
</feature>
<reference evidence="2" key="1">
    <citation type="submission" date="2020-08" db="EMBL/GenBank/DDBJ databases">
        <title>Spodoptera exigua strain:BAW_Kor-Di-RS1 Genome sequencing and assembly.</title>
        <authorList>
            <person name="Kim J."/>
            <person name="Nam H.Y."/>
            <person name="Kwon M."/>
            <person name="Choi J.H."/>
            <person name="Cho S.R."/>
            <person name="Kim G.-H."/>
        </authorList>
    </citation>
    <scope>NUCLEOTIDE SEQUENCE</scope>
    <source>
        <strain evidence="2">BAW_Kor-Di-RS1</strain>
        <tissue evidence="2">Whole-body</tissue>
    </source>
</reference>
<sequence length="237" mass="26507">MHGGGNEPSANVIDSSSRSGHHKRTSDLVSDSNTSNAILHRKGVHSNTEAHHSISSTAAAQRKSIGNLSERGEYISNSTHSTDRKSISSMHRSTRDNMAVISQHESSDARRNQTRRDGQSTLATDRQQTRVVRDNLRVGGDFYGQSEARSYGSFSRSEHAQKMDRTERVERVERVTRHGNASQFILGDGSTSYKREFTSHIHGTCPATLIESGRTPFKHTRDSREHKFYATKITQQQ</sequence>
<feature type="region of interest" description="Disordered" evidence="1">
    <location>
        <begin position="1"/>
        <end position="126"/>
    </location>
</feature>
<feature type="compositionally biased region" description="Basic and acidic residues" evidence="1">
    <location>
        <begin position="105"/>
        <end position="118"/>
    </location>
</feature>
<feature type="compositionally biased region" description="Polar residues" evidence="1">
    <location>
        <begin position="27"/>
        <end position="37"/>
    </location>
</feature>
<name>A0A835GVA6_SPOEX</name>
<evidence type="ECO:0000256" key="1">
    <source>
        <dbReference type="SAM" id="MobiDB-lite"/>
    </source>
</evidence>
<comment type="caution">
    <text evidence="2">The sequence shown here is derived from an EMBL/GenBank/DDBJ whole genome shotgun (WGS) entry which is preliminary data.</text>
</comment>